<keyword evidence="2" id="KW-1185">Reference proteome</keyword>
<dbReference type="InterPro" id="IPR027417">
    <property type="entry name" value="P-loop_NTPase"/>
</dbReference>
<dbReference type="GO" id="GO:0047507">
    <property type="term" value="F:deoxynucleoside phosphate kinase activity, ATP as phosphate donor"/>
    <property type="evidence" value="ECO:0007669"/>
    <property type="project" value="UniProtKB-EC"/>
</dbReference>
<protein>
    <submittedName>
        <fullName evidence="1">Deoxynucleotide monophosphate kinase protein</fullName>
        <ecNumber evidence="1">2.7.4.13</ecNumber>
    </submittedName>
</protein>
<dbReference type="SUPFAM" id="SSF52540">
    <property type="entry name" value="P-loop containing nucleoside triphosphate hydrolases"/>
    <property type="match status" value="1"/>
</dbReference>
<proteinExistence type="predicted"/>
<reference evidence="1 2" key="1">
    <citation type="submission" date="2020-01" db="EMBL/GenBank/DDBJ databases">
        <title>Patterns of diversity and host range of bacteriophage communities associated with bean-nodulatin bacteria.</title>
        <authorList>
            <person name="Vann Cauwenberghe J."/>
            <person name="Santamaria R.I."/>
            <person name="Bustos P."/>
            <person name="Juarez S."/>
            <person name="Gonzalez V."/>
        </authorList>
    </citation>
    <scope>NUCLEOTIDE SEQUENCE [LARGE SCALE GENOMIC DNA]</scope>
    <source>
        <strain evidence="2">RHph</strain>
    </source>
</reference>
<dbReference type="Proteomes" id="UP000646667">
    <property type="component" value="Segment"/>
</dbReference>
<dbReference type="EMBL" id="MN988534">
    <property type="protein sequence ID" value="QIG73908.1"/>
    <property type="molecule type" value="Genomic_DNA"/>
</dbReference>
<evidence type="ECO:0000313" key="1">
    <source>
        <dbReference type="EMBL" id="QIG73908.1"/>
    </source>
</evidence>
<dbReference type="Gene3D" id="3.40.50.300">
    <property type="entry name" value="P-loop containing nucleotide triphosphate hydrolases"/>
    <property type="match status" value="1"/>
</dbReference>
<gene>
    <name evidence="1" type="ORF">EVC06_133</name>
</gene>
<evidence type="ECO:0000313" key="2">
    <source>
        <dbReference type="Proteomes" id="UP000646667"/>
    </source>
</evidence>
<keyword evidence="1" id="KW-0418">Kinase</keyword>
<dbReference type="EC" id="2.7.4.13" evidence="1"/>
<sequence>MNRNAFIVGLIGYKNSGKTTIAKTFSQMYGFQTKMIGFSNPLYEMLAVLGISLEEIQDKPRRELPDERLGGKSIQFALNSLGTDWGRKMIYENIWTDIALNSTDSLAINIADNVRFPNEFDGVKIRNGITVAIINPNVKDDGTAPEAHIEELQSKADYKIFNDPSKNSLLVAAQELYTIIKKNI</sequence>
<accession>A0A7S5UY06</accession>
<name>A0A7S5UY06_9CAUD</name>
<keyword evidence="1" id="KW-0808">Transferase</keyword>
<organism evidence="1 2">
    <name type="scientific">Rhizobium phage RHph_N34</name>
    <dbReference type="NCBI Taxonomy" id="2509586"/>
    <lineage>
        <taxon>Viruses</taxon>
        <taxon>Duplodnaviria</taxon>
        <taxon>Heunggongvirae</taxon>
        <taxon>Uroviricota</taxon>
        <taxon>Caudoviricetes</taxon>
        <taxon>Pootjesviridae</taxon>
        <taxon>Staniewskivirinae</taxon>
        <taxon>Trinifflemingvirus</taxon>
        <taxon>Trinifflemingvirus N34</taxon>
    </lineage>
</organism>